<protein>
    <submittedName>
        <fullName evidence="1">DUF2232 domain-containing protein</fullName>
    </submittedName>
</protein>
<proteinExistence type="predicted"/>
<evidence type="ECO:0000313" key="2">
    <source>
        <dbReference type="Proteomes" id="UP001226091"/>
    </source>
</evidence>
<accession>A0ACD4RC77</accession>
<sequence length="218" mass="24312">MKRIKRKAVQYWQQPFFGIKHDFMELLPTTKLILTAIISSFAAIFQSAGGYMPGIGFFVSAMTTLPIFLATIVSVRHGFLSYFVTILLLLFIQPSELIIFSFTTGILGLVLGVSFYKSKTRFLVVFLAGAALFMGIITILFIFRFPVLGPGVGASFHFHSLLLVAIFSIPYAWIAAEACSFTLKRLAHTLPDRVIKPVSDQQELNHLKDGKENVEAKK</sequence>
<organism evidence="1 2">
    <name type="scientific">Metabacillus hrfriensis</name>
    <dbReference type="NCBI Taxonomy" id="3048891"/>
    <lineage>
        <taxon>Bacteria</taxon>
        <taxon>Bacillati</taxon>
        <taxon>Bacillota</taxon>
        <taxon>Bacilli</taxon>
        <taxon>Bacillales</taxon>
        <taxon>Bacillaceae</taxon>
        <taxon>Metabacillus</taxon>
    </lineage>
</organism>
<evidence type="ECO:0000313" key="1">
    <source>
        <dbReference type="EMBL" id="WHZ58100.1"/>
    </source>
</evidence>
<gene>
    <name evidence="1" type="ORF">QLQ22_01575</name>
</gene>
<reference evidence="2" key="1">
    <citation type="journal article" date="2025" name="Aquaculture">
        <title>Assessment of the bioflocculant production and safety properties of Metabacillus hrfriensis sp. nov. based on phenotypic and whole-genome sequencing analysis.</title>
        <authorList>
            <person name="Zhang R."/>
            <person name="Zhao Z."/>
            <person name="Luo L."/>
            <person name="Wang S."/>
            <person name="Guo K."/>
            <person name="Xu W."/>
        </authorList>
    </citation>
    <scope>NUCLEOTIDE SEQUENCE [LARGE SCALE GENOMIC DNA]</scope>
    <source>
        <strain evidence="2">CT-WN-B3</strain>
    </source>
</reference>
<dbReference type="Proteomes" id="UP001226091">
    <property type="component" value="Chromosome"/>
</dbReference>
<dbReference type="EMBL" id="CP126116">
    <property type="protein sequence ID" value="WHZ58100.1"/>
    <property type="molecule type" value="Genomic_DNA"/>
</dbReference>
<keyword evidence="2" id="KW-1185">Reference proteome</keyword>
<name>A0ACD4RC77_9BACI</name>